<keyword evidence="2" id="KW-1185">Reference proteome</keyword>
<name>A0ACB9YYP4_9PEZI</name>
<sequence>MAKYNKLAGKHFLVIGGTKGIGRGVVEGAIEAGARVTLAGSSTASVSKALDEVRAAYPSAQVAGFACDLSKDTVEQDLDALFARAKEAQGEVDHVVLTAADPLAVMGVDEISLERVRKVAHMRMAVPMLLGKAAARHVRRSHECSLTLSTGGIADSPASGWSVIAFMAAGLTGLTRNLALDLKPLRVNAVEPGFVDTPLWESIGFTAEQKAAVFNEWSKKLPTGQIGLVEDVAEAYIYLAKDSNATGEIVKTRGGHNLI</sequence>
<evidence type="ECO:0000313" key="2">
    <source>
        <dbReference type="Proteomes" id="UP001497700"/>
    </source>
</evidence>
<reference evidence="1 2" key="1">
    <citation type="journal article" date="2022" name="New Phytol.">
        <title>Ecological generalism drives hyperdiversity of secondary metabolite gene clusters in xylarialean endophytes.</title>
        <authorList>
            <person name="Franco M.E.E."/>
            <person name="Wisecaver J.H."/>
            <person name="Arnold A.E."/>
            <person name="Ju Y.M."/>
            <person name="Slot J.C."/>
            <person name="Ahrendt S."/>
            <person name="Moore L.P."/>
            <person name="Eastman K.E."/>
            <person name="Scott K."/>
            <person name="Konkel Z."/>
            <person name="Mondo S.J."/>
            <person name="Kuo A."/>
            <person name="Hayes R.D."/>
            <person name="Haridas S."/>
            <person name="Andreopoulos B."/>
            <person name="Riley R."/>
            <person name="LaButti K."/>
            <person name="Pangilinan J."/>
            <person name="Lipzen A."/>
            <person name="Amirebrahimi M."/>
            <person name="Yan J."/>
            <person name="Adam C."/>
            <person name="Keymanesh K."/>
            <person name="Ng V."/>
            <person name="Louie K."/>
            <person name="Northen T."/>
            <person name="Drula E."/>
            <person name="Henrissat B."/>
            <person name="Hsieh H.M."/>
            <person name="Youens-Clark K."/>
            <person name="Lutzoni F."/>
            <person name="Miadlikowska J."/>
            <person name="Eastwood D.C."/>
            <person name="Hamelin R.C."/>
            <person name="Grigoriev I.V."/>
            <person name="U'Ren J.M."/>
        </authorList>
    </citation>
    <scope>NUCLEOTIDE SEQUENCE [LARGE SCALE GENOMIC DNA]</scope>
    <source>
        <strain evidence="1 2">CBS 119005</strain>
    </source>
</reference>
<accession>A0ACB9YYP4</accession>
<gene>
    <name evidence="1" type="ORF">F4820DRAFT_423690</name>
</gene>
<organism evidence="1 2">
    <name type="scientific">Hypoxylon rubiginosum</name>
    <dbReference type="NCBI Taxonomy" id="110542"/>
    <lineage>
        <taxon>Eukaryota</taxon>
        <taxon>Fungi</taxon>
        <taxon>Dikarya</taxon>
        <taxon>Ascomycota</taxon>
        <taxon>Pezizomycotina</taxon>
        <taxon>Sordariomycetes</taxon>
        <taxon>Xylariomycetidae</taxon>
        <taxon>Xylariales</taxon>
        <taxon>Hypoxylaceae</taxon>
        <taxon>Hypoxylon</taxon>
    </lineage>
</organism>
<evidence type="ECO:0000313" key="1">
    <source>
        <dbReference type="EMBL" id="KAI4864348.1"/>
    </source>
</evidence>
<proteinExistence type="predicted"/>
<protein>
    <submittedName>
        <fullName evidence="1">NAD(P)-binding protein</fullName>
    </submittedName>
</protein>
<dbReference type="Proteomes" id="UP001497700">
    <property type="component" value="Unassembled WGS sequence"/>
</dbReference>
<dbReference type="EMBL" id="MU393487">
    <property type="protein sequence ID" value="KAI4864348.1"/>
    <property type="molecule type" value="Genomic_DNA"/>
</dbReference>
<comment type="caution">
    <text evidence="1">The sequence shown here is derived from an EMBL/GenBank/DDBJ whole genome shotgun (WGS) entry which is preliminary data.</text>
</comment>